<keyword evidence="7" id="KW-0333">Golgi apparatus</keyword>
<comment type="caution">
    <text evidence="10">The sequence shown here is derived from an EMBL/GenBank/DDBJ whole genome shotgun (WGS) entry which is preliminary data.</text>
</comment>
<organism evidence="10 11">
    <name type="scientific">Macrostomum lignano</name>
    <dbReference type="NCBI Taxonomy" id="282301"/>
    <lineage>
        <taxon>Eukaryota</taxon>
        <taxon>Metazoa</taxon>
        <taxon>Spiralia</taxon>
        <taxon>Lophotrochozoa</taxon>
        <taxon>Platyhelminthes</taxon>
        <taxon>Rhabditophora</taxon>
        <taxon>Macrostomorpha</taxon>
        <taxon>Macrostomida</taxon>
        <taxon>Macrostomidae</taxon>
        <taxon>Macrostomum</taxon>
    </lineage>
</organism>
<dbReference type="AlphaFoldDB" id="A0A267F6W0"/>
<dbReference type="FunFam" id="1.10.3730.20:FF:000037">
    <property type="entry name" value="Nucleotide Sugar TransPorter family"/>
    <property type="match status" value="1"/>
</dbReference>
<accession>A0A267F6W0</accession>
<feature type="transmembrane region" description="Helical" evidence="9">
    <location>
        <begin position="12"/>
        <end position="31"/>
    </location>
</feature>
<keyword evidence="4" id="KW-0762">Sugar transport</keyword>
<dbReference type="InterPro" id="IPR037185">
    <property type="entry name" value="EmrE-like"/>
</dbReference>
<comment type="subcellular location">
    <subcellularLocation>
        <location evidence="1">Golgi apparatus membrane</location>
        <topology evidence="1">Multi-pass membrane protein</topology>
    </subcellularLocation>
</comment>
<dbReference type="EMBL" id="NIVC01001315">
    <property type="protein sequence ID" value="PAA69511.1"/>
    <property type="molecule type" value="Genomic_DNA"/>
</dbReference>
<dbReference type="PANTHER" id="PTHR10231">
    <property type="entry name" value="NUCLEOTIDE-SUGAR TRANSMEMBRANE TRANSPORTER"/>
    <property type="match status" value="1"/>
</dbReference>
<evidence type="ECO:0000256" key="9">
    <source>
        <dbReference type="SAM" id="Phobius"/>
    </source>
</evidence>
<sequence length="341" mass="36650">PHAMASQQQLKWISLTLLVLQTSSVVLAMRYTRSAAEPGQKLYLTSTAVVMAEAVKLLTCLLLVAREHGFSARLTIRDLRTELLVNWQDTLKLAVPAGLYTLQNNLLFIALSHLNAALYQVTYQLKILTTAVFSVLMLRKAISGTKWLALLILFTGVALVQLPSQDDSSSAAATAEQSASLSSQMVGLVAVLSACCSSGFAGVYFEKILKGSQASVWMRNIQLGLFGALLGLGGVAASDWQRVAADGFFQGYTGWVWLVIGLHAFGGLVIAAVIKYADNILKGFANAVSIILSTLVSWLWLADFVPSATFFAGASLVIAATMLYGWERPQPAPPPRPADKV</sequence>
<dbReference type="STRING" id="282301.A0A267F6W0"/>
<feature type="transmembrane region" description="Helical" evidence="9">
    <location>
        <begin position="184"/>
        <end position="205"/>
    </location>
</feature>
<keyword evidence="6 9" id="KW-1133">Transmembrane helix</keyword>
<keyword evidence="8 9" id="KW-0472">Membrane</keyword>
<evidence type="ECO:0000256" key="6">
    <source>
        <dbReference type="ARBA" id="ARBA00022989"/>
    </source>
</evidence>
<feature type="transmembrane region" description="Helical" evidence="9">
    <location>
        <begin position="308"/>
        <end position="326"/>
    </location>
</feature>
<feature type="transmembrane region" description="Helical" evidence="9">
    <location>
        <begin position="255"/>
        <end position="277"/>
    </location>
</feature>
<keyword evidence="11" id="KW-1185">Reference proteome</keyword>
<evidence type="ECO:0000256" key="1">
    <source>
        <dbReference type="ARBA" id="ARBA00004653"/>
    </source>
</evidence>
<feature type="transmembrane region" description="Helical" evidence="9">
    <location>
        <begin position="217"/>
        <end position="235"/>
    </location>
</feature>
<dbReference type="Proteomes" id="UP000215902">
    <property type="component" value="Unassembled WGS sequence"/>
</dbReference>
<dbReference type="SUPFAM" id="SSF103481">
    <property type="entry name" value="Multidrug resistance efflux transporter EmrE"/>
    <property type="match status" value="1"/>
</dbReference>
<dbReference type="PIRSF" id="PIRSF005799">
    <property type="entry name" value="UDP-gal_transpt"/>
    <property type="match status" value="1"/>
</dbReference>
<feature type="non-terminal residue" evidence="10">
    <location>
        <position position="1"/>
    </location>
</feature>
<evidence type="ECO:0000256" key="3">
    <source>
        <dbReference type="ARBA" id="ARBA00022448"/>
    </source>
</evidence>
<dbReference type="InterPro" id="IPR007271">
    <property type="entry name" value="Nuc_sug_transpt"/>
</dbReference>
<reference evidence="10 11" key="1">
    <citation type="submission" date="2017-06" db="EMBL/GenBank/DDBJ databases">
        <title>A platform for efficient transgenesis in Macrostomum lignano, a flatworm model organism for stem cell research.</title>
        <authorList>
            <person name="Berezikov E."/>
        </authorList>
    </citation>
    <scope>NUCLEOTIDE SEQUENCE [LARGE SCALE GENOMIC DNA]</scope>
    <source>
        <strain evidence="10">DV1</strain>
        <tissue evidence="10">Whole organism</tissue>
    </source>
</reference>
<dbReference type="GO" id="GO:0000139">
    <property type="term" value="C:Golgi membrane"/>
    <property type="evidence" value="ECO:0007669"/>
    <property type="project" value="UniProtKB-SubCell"/>
</dbReference>
<evidence type="ECO:0000313" key="11">
    <source>
        <dbReference type="Proteomes" id="UP000215902"/>
    </source>
</evidence>
<evidence type="ECO:0000256" key="2">
    <source>
        <dbReference type="ARBA" id="ARBA00009976"/>
    </source>
</evidence>
<evidence type="ECO:0000256" key="5">
    <source>
        <dbReference type="ARBA" id="ARBA00022692"/>
    </source>
</evidence>
<dbReference type="OrthoDB" id="408493at2759"/>
<feature type="transmembrane region" description="Helical" evidence="9">
    <location>
        <begin position="284"/>
        <end position="302"/>
    </location>
</feature>
<evidence type="ECO:0000256" key="8">
    <source>
        <dbReference type="ARBA" id="ARBA00023136"/>
    </source>
</evidence>
<proteinExistence type="inferred from homology"/>
<gene>
    <name evidence="10" type="ORF">BOX15_Mlig020089g1</name>
</gene>
<feature type="transmembrane region" description="Helical" evidence="9">
    <location>
        <begin position="147"/>
        <end position="164"/>
    </location>
</feature>
<name>A0A267F6W0_9PLAT</name>
<dbReference type="NCBIfam" id="TIGR00803">
    <property type="entry name" value="nst"/>
    <property type="match status" value="1"/>
</dbReference>
<feature type="transmembrane region" description="Helical" evidence="9">
    <location>
        <begin position="43"/>
        <end position="65"/>
    </location>
</feature>
<dbReference type="GO" id="GO:0015165">
    <property type="term" value="F:pyrimidine nucleotide-sugar transmembrane transporter activity"/>
    <property type="evidence" value="ECO:0007669"/>
    <property type="project" value="InterPro"/>
</dbReference>
<comment type="similarity">
    <text evidence="2">Belongs to the nucleotide-sugar transporter family. SLC35A subfamily.</text>
</comment>
<evidence type="ECO:0000256" key="7">
    <source>
        <dbReference type="ARBA" id="ARBA00023034"/>
    </source>
</evidence>
<dbReference type="Pfam" id="PF04142">
    <property type="entry name" value="Nuc_sug_transp"/>
    <property type="match status" value="1"/>
</dbReference>
<evidence type="ECO:0000256" key="4">
    <source>
        <dbReference type="ARBA" id="ARBA00022597"/>
    </source>
</evidence>
<keyword evidence="3" id="KW-0813">Transport</keyword>
<evidence type="ECO:0000313" key="10">
    <source>
        <dbReference type="EMBL" id="PAA69511.1"/>
    </source>
</evidence>
<keyword evidence="5 9" id="KW-0812">Transmembrane</keyword>
<protein>
    <submittedName>
        <fullName evidence="10">Uncharacterized protein</fullName>
    </submittedName>
</protein>